<dbReference type="GeneID" id="29390812"/>
<keyword evidence="2" id="KW-0808">Transferase</keyword>
<proteinExistence type="predicted"/>
<dbReference type="EC" id="6.3.-.-" evidence="2"/>
<feature type="domain" description="Glutamine amidotransferase" evidence="1">
    <location>
        <begin position="31"/>
        <end position="181"/>
    </location>
</feature>
<reference evidence="2 3" key="1">
    <citation type="submission" date="2010-04" db="EMBL/GenBank/DDBJ databases">
        <title>The genome of Herbaspirillum seropedicae SmR1, an endophytic, nitrogen-fixing, plant-growth promoting beta-Proteobacteria.</title>
        <authorList>
            <person name="Pedrosa F.O."/>
            <person name="Monteiro R.A."/>
            <person name="Wassem R."/>
            <person name="Cruz L.M."/>
            <person name="Ayub R.A."/>
            <person name="Colauto N.B."/>
            <person name="Fernandez M.A."/>
            <person name="Fungaro M.H.P."/>
            <person name="Grisard E.C."/>
            <person name="Hungria M."/>
            <person name="Madeira H.M.F."/>
            <person name="Nodari R.O."/>
            <person name="Osaku C.A."/>
            <person name="Petzl-Erler M.L."/>
            <person name="Terenzi H."/>
            <person name="Vieira L.G.E."/>
            <person name="Almeida M.I.M."/>
            <person name="Alves L.R."/>
            <person name="Arantes O.M.N."/>
            <person name="Balsanelli E."/>
            <person name="Barcellos F.G."/>
            <person name="Baura V.A."/>
            <person name="Binde D.R."/>
            <person name="Campo R.J."/>
            <person name="Chubatsu L.S."/>
            <person name="Chueire L.M.O."/>
            <person name="Ciferri R.R."/>
            <person name="Correa L.C."/>
            <person name="da Conceicao Silva J.L."/>
            <person name="Dabul A.N.G."/>
            <person name="Dambros B.P."/>
            <person name="Faoro H."/>
            <person name="Favetti A."/>
            <person name="Friedermann G."/>
            <person name="Furlaneto M.C."/>
            <person name="Gasques L.S."/>
            <person name="Gimenes C.C.T."/>
            <person name="Gioppo N.M.R."/>
            <person name="Glienke-Blanco C."/>
            <person name="Godoy L.P."/>
            <person name="Guerra M.P."/>
            <person name="Karp S."/>
            <person name="Kava-Cordeiro V."/>
            <person name="Margarido V.P."/>
            <person name="Mathioni S.M."/>
            <person name="Menck-Soares M.A."/>
            <person name="Murace N.K."/>
            <person name="Nicolas M.F."/>
            <person name="Oliveira C.E.C."/>
            <person name="Pagnan N.A.B."/>
            <person name="Pamphile J.A."/>
            <person name="Patussi E.V."/>
            <person name="Pereira L.F.P."/>
            <person name="Pereira-Ferrari L."/>
            <person name="Pinto F.G.S."/>
            <person name="Precoma C."/>
            <person name="Prioli A.J."/>
            <person name="Prioli S.M.A.P."/>
            <person name="Raittz R.T."/>
            <person name="Ramos H.J.O."/>
            <person name="Ribeiro E.M.S.F."/>
            <person name="Rigo L.U."/>
            <person name="Rocha C.L.M.S.C."/>
            <person name="Rocha S.N."/>
            <person name="Santos K."/>
            <person name="Satori D."/>
            <person name="Silva A.G."/>
            <person name="Simao R.C.G."/>
            <person name="Soares M.A.M."/>
            <person name="Souza E.M."/>
            <person name="Steffens M.B.R."/>
            <person name="Steindel M."/>
            <person name="Tadra-Sfeir M.Z."/>
            <person name="Takahashi E.K."/>
            <person name="Torres R.A."/>
            <person name="Valle J.S."/>
            <person name="Vernal J.I."/>
            <person name="Vilas-Boas L.A."/>
            <person name="Watanabe M.A.E."/>
            <person name="Weiss V.A."/>
            <person name="Yates M.A."/>
            <person name="Souza E.M."/>
        </authorList>
    </citation>
    <scope>NUCLEOTIDE SEQUENCE [LARGE SCALE GENOMIC DNA]</scope>
    <source>
        <strain evidence="2 3">SmR1</strain>
    </source>
</reference>
<dbReference type="AlphaFoldDB" id="D8IXF3"/>
<dbReference type="GO" id="GO:0005829">
    <property type="term" value="C:cytosol"/>
    <property type="evidence" value="ECO:0007669"/>
    <property type="project" value="TreeGrafter"/>
</dbReference>
<dbReference type="InterPro" id="IPR029062">
    <property type="entry name" value="Class_I_gatase-like"/>
</dbReference>
<accession>D8IXF3</accession>
<dbReference type="Gene3D" id="3.40.50.880">
    <property type="match status" value="1"/>
</dbReference>
<dbReference type="SUPFAM" id="SSF52317">
    <property type="entry name" value="Class I glutamine amidotransferase-like"/>
    <property type="match status" value="1"/>
</dbReference>
<dbReference type="NCBIfam" id="NF005458">
    <property type="entry name" value="PRK07053.1"/>
    <property type="match status" value="1"/>
</dbReference>
<dbReference type="InterPro" id="IPR044992">
    <property type="entry name" value="ChyE-like"/>
</dbReference>
<sequence>MKEAIALRHVHFEDVGILDSLLASHGYRLRYIDATIEQADTAAAEQADLLIVLGGPIGAYDEGLHPFLLRELDLIARRLQQQRPLLGICLGAQLIARALGAEVAPMGLKEIGYAPLDLSTEGRLSPLAALEGQPVLHWHGDQFAIPPGATCLASTPVCPHQAFSLGAHVLALQFHLEADPARINQWLVGHACELGQAGIDPRSLREQAKRFGTDLRSAAHAVMSNWLDKLEASQSALS</sequence>
<dbReference type="Proteomes" id="UP000000329">
    <property type="component" value="Chromosome"/>
</dbReference>
<dbReference type="PANTHER" id="PTHR42695:SF5">
    <property type="entry name" value="GLUTAMINE AMIDOTRANSFERASE YLR126C-RELATED"/>
    <property type="match status" value="1"/>
</dbReference>
<dbReference type="eggNOG" id="COG0518">
    <property type="taxonomic scope" value="Bacteria"/>
</dbReference>
<dbReference type="PANTHER" id="PTHR42695">
    <property type="entry name" value="GLUTAMINE AMIDOTRANSFERASE YLR126C-RELATED"/>
    <property type="match status" value="1"/>
</dbReference>
<dbReference type="OrthoDB" id="9813383at2"/>
<evidence type="ECO:0000313" key="3">
    <source>
        <dbReference type="Proteomes" id="UP000000329"/>
    </source>
</evidence>
<dbReference type="EMBL" id="CP002039">
    <property type="protein sequence ID" value="ADJ62028.1"/>
    <property type="molecule type" value="Genomic_DNA"/>
</dbReference>
<dbReference type="Pfam" id="PF00117">
    <property type="entry name" value="GATase"/>
    <property type="match status" value="1"/>
</dbReference>
<dbReference type="HOGENOM" id="CLU_054974_3_1_4"/>
<dbReference type="RefSeq" id="WP_013232546.1">
    <property type="nucleotide sequence ID" value="NC_014323.1"/>
</dbReference>
<evidence type="ECO:0000259" key="1">
    <source>
        <dbReference type="Pfam" id="PF00117"/>
    </source>
</evidence>
<dbReference type="InterPro" id="IPR017926">
    <property type="entry name" value="GATASE"/>
</dbReference>
<name>D8IXF3_HERSS</name>
<gene>
    <name evidence="2" type="ordered locus">Hsero_0509</name>
</gene>
<organism evidence="2 3">
    <name type="scientific">Herbaspirillum seropedicae (strain SmR1)</name>
    <dbReference type="NCBI Taxonomy" id="757424"/>
    <lineage>
        <taxon>Bacteria</taxon>
        <taxon>Pseudomonadati</taxon>
        <taxon>Pseudomonadota</taxon>
        <taxon>Betaproteobacteria</taxon>
        <taxon>Burkholderiales</taxon>
        <taxon>Oxalobacteraceae</taxon>
        <taxon>Herbaspirillum</taxon>
    </lineage>
</organism>
<keyword evidence="2" id="KW-0436">Ligase</keyword>
<dbReference type="GO" id="GO:0016740">
    <property type="term" value="F:transferase activity"/>
    <property type="evidence" value="ECO:0007669"/>
    <property type="project" value="UniProtKB-KW"/>
</dbReference>
<keyword evidence="2" id="KW-0315">Glutamine amidotransferase</keyword>
<keyword evidence="3" id="KW-1185">Reference proteome</keyword>
<dbReference type="STRING" id="757424.Hsero_0509"/>
<dbReference type="KEGG" id="hse:Hsero_0509"/>
<dbReference type="GO" id="GO:0016874">
    <property type="term" value="F:ligase activity"/>
    <property type="evidence" value="ECO:0007669"/>
    <property type="project" value="UniProtKB-KW"/>
</dbReference>
<protein>
    <submittedName>
        <fullName evidence="2">Glutamine amidotransferase protein</fullName>
        <ecNumber evidence="2">6.3.-.-</ecNumber>
    </submittedName>
</protein>
<dbReference type="CDD" id="cd01741">
    <property type="entry name" value="GATase1_1"/>
    <property type="match status" value="1"/>
</dbReference>
<dbReference type="PROSITE" id="PS51273">
    <property type="entry name" value="GATASE_TYPE_1"/>
    <property type="match status" value="1"/>
</dbReference>
<evidence type="ECO:0000313" key="2">
    <source>
        <dbReference type="EMBL" id="ADJ62028.1"/>
    </source>
</evidence>